<evidence type="ECO:0000256" key="1">
    <source>
        <dbReference type="ARBA" id="ARBA00004651"/>
    </source>
</evidence>
<gene>
    <name evidence="10" type="ORF">HCN56_10165</name>
</gene>
<evidence type="ECO:0000259" key="9">
    <source>
        <dbReference type="PROSITE" id="PS50850"/>
    </source>
</evidence>
<dbReference type="PANTHER" id="PTHR23513">
    <property type="entry name" value="INTEGRAL MEMBRANE EFFLUX PROTEIN-RELATED"/>
    <property type="match status" value="1"/>
</dbReference>
<dbReference type="EMBL" id="JAAVJD010000057">
    <property type="protein sequence ID" value="NJQ05934.1"/>
    <property type="molecule type" value="Genomic_DNA"/>
</dbReference>
<dbReference type="CDD" id="cd06173">
    <property type="entry name" value="MFS_MefA_like"/>
    <property type="match status" value="1"/>
</dbReference>
<reference evidence="10 11" key="1">
    <citation type="submission" date="2020-03" db="EMBL/GenBank/DDBJ databases">
        <title>Draft genome of Streptomyces sp. ventii, isolated from the Axial Seamount in the Pacific Ocean, and resequencing of the two type strains Streptomyces lonarensis strain NCL 716 and Streptomyces bohaiensis strain 11A07.</title>
        <authorList>
            <person name="Loughran R.M."/>
            <person name="Pfannmuller K.M."/>
            <person name="Wasson B.J."/>
            <person name="Deadmond M.C."/>
            <person name="Paddock B.E."/>
            <person name="Koyack M.J."/>
            <person name="Gallegos D.A."/>
            <person name="Mitchell E.A."/>
            <person name="Ushijima B."/>
            <person name="Saw J.H."/>
            <person name="Mcphail K.L."/>
            <person name="Videau P."/>
        </authorList>
    </citation>
    <scope>NUCLEOTIDE SEQUENCE [LARGE SCALE GENOMIC DNA]</scope>
    <source>
        <strain evidence="10 11">NCL716</strain>
    </source>
</reference>
<comment type="subcellular location">
    <subcellularLocation>
        <location evidence="1">Cell membrane</location>
        <topology evidence="1">Multi-pass membrane protein</topology>
    </subcellularLocation>
</comment>
<proteinExistence type="predicted"/>
<dbReference type="PANTHER" id="PTHR23513:SF6">
    <property type="entry name" value="MAJOR FACILITATOR SUPERFAMILY ASSOCIATED DOMAIN-CONTAINING PROTEIN"/>
    <property type="match status" value="1"/>
</dbReference>
<evidence type="ECO:0000256" key="6">
    <source>
        <dbReference type="ARBA" id="ARBA00023136"/>
    </source>
</evidence>
<sequence length="473" mass="48776">MTTTGGPHGGPEVTPLRRNRDFMLLWGGSAVALVGSTASTVAYPLLILAVTGSAADAGLVGFVTLLPALLFQLPAGVLVDRWNRKRVMVWCDALRALGAASIVLALVLGELRLAHVMVVGFVEGTLTVLNGLASTAAVPNVVHRSQLSLALARNESRSRAATMVGTPLGGVLFGLGRAVPFVLEAFAYLVSLVTLLCIRKDFQVRRPARAAVPDGTGPVRSRRARITEQFGRMFEGLAWLWRRPFLRSAALLVAGSNMLFRALFLVVIVLLAEEGAGPASVGVLLGVAGACGMAGSLAAGWFCRRVPLNVLVIGANWVWALLMCVLFLGGGLWPAAVAYVAMWFVGPVWNVAVGSYQLATTPDALRGRVLSASSLLANGALPLGALAGGLLLEGLGVRAAAGVLTVWMVAMALAATVSGPVRRATTTAADAVPPDAPAVPDTPAPPPTEPAAVPVATPTAAAGPAATTVPEPR</sequence>
<feature type="transmembrane region" description="Helical" evidence="8">
    <location>
        <begin position="181"/>
        <end position="198"/>
    </location>
</feature>
<dbReference type="GO" id="GO:0022857">
    <property type="term" value="F:transmembrane transporter activity"/>
    <property type="evidence" value="ECO:0007669"/>
    <property type="project" value="InterPro"/>
</dbReference>
<keyword evidence="5 8" id="KW-1133">Transmembrane helix</keyword>
<evidence type="ECO:0000313" key="11">
    <source>
        <dbReference type="Proteomes" id="UP000578686"/>
    </source>
</evidence>
<comment type="caution">
    <text evidence="10">The sequence shown here is derived from an EMBL/GenBank/DDBJ whole genome shotgun (WGS) entry which is preliminary data.</text>
</comment>
<feature type="transmembrane region" description="Helical" evidence="8">
    <location>
        <begin position="310"/>
        <end position="330"/>
    </location>
</feature>
<feature type="transmembrane region" description="Helical" evidence="8">
    <location>
        <begin position="370"/>
        <end position="391"/>
    </location>
</feature>
<dbReference type="Proteomes" id="UP000578686">
    <property type="component" value="Unassembled WGS sequence"/>
</dbReference>
<evidence type="ECO:0000256" key="3">
    <source>
        <dbReference type="ARBA" id="ARBA00022475"/>
    </source>
</evidence>
<dbReference type="GO" id="GO:0005886">
    <property type="term" value="C:plasma membrane"/>
    <property type="evidence" value="ECO:0007669"/>
    <property type="project" value="UniProtKB-SubCell"/>
</dbReference>
<evidence type="ECO:0000313" key="10">
    <source>
        <dbReference type="EMBL" id="NJQ05934.1"/>
    </source>
</evidence>
<accession>A0A7X6D0H5</accession>
<organism evidence="10 11">
    <name type="scientific">Streptomyces lonarensis</name>
    <dbReference type="NCBI Taxonomy" id="700599"/>
    <lineage>
        <taxon>Bacteria</taxon>
        <taxon>Bacillati</taxon>
        <taxon>Actinomycetota</taxon>
        <taxon>Actinomycetes</taxon>
        <taxon>Kitasatosporales</taxon>
        <taxon>Streptomycetaceae</taxon>
        <taxon>Streptomyces</taxon>
    </lineage>
</organism>
<feature type="transmembrane region" description="Helical" evidence="8">
    <location>
        <begin position="249"/>
        <end position="271"/>
    </location>
</feature>
<feature type="transmembrane region" description="Helical" evidence="8">
    <location>
        <begin position="336"/>
        <end position="358"/>
    </location>
</feature>
<feature type="region of interest" description="Disordered" evidence="7">
    <location>
        <begin position="426"/>
        <end position="473"/>
    </location>
</feature>
<keyword evidence="11" id="KW-1185">Reference proteome</keyword>
<keyword evidence="2" id="KW-0813">Transport</keyword>
<keyword evidence="3" id="KW-1003">Cell membrane</keyword>
<dbReference type="InterPro" id="IPR020846">
    <property type="entry name" value="MFS_dom"/>
</dbReference>
<dbReference type="InterPro" id="IPR010290">
    <property type="entry name" value="TM_effector"/>
</dbReference>
<evidence type="ECO:0000256" key="4">
    <source>
        <dbReference type="ARBA" id="ARBA00022692"/>
    </source>
</evidence>
<feature type="transmembrane region" description="Helical" evidence="8">
    <location>
        <begin position="24"/>
        <end position="51"/>
    </location>
</feature>
<feature type="compositionally biased region" description="Pro residues" evidence="7">
    <location>
        <begin position="434"/>
        <end position="449"/>
    </location>
</feature>
<feature type="transmembrane region" description="Helical" evidence="8">
    <location>
        <begin position="283"/>
        <end position="303"/>
    </location>
</feature>
<feature type="domain" description="Major facilitator superfamily (MFS) profile" evidence="9">
    <location>
        <begin position="21"/>
        <end position="423"/>
    </location>
</feature>
<name>A0A7X6D0H5_9ACTN</name>
<evidence type="ECO:0000256" key="8">
    <source>
        <dbReference type="SAM" id="Phobius"/>
    </source>
</evidence>
<feature type="transmembrane region" description="Helical" evidence="8">
    <location>
        <begin position="57"/>
        <end position="75"/>
    </location>
</feature>
<feature type="transmembrane region" description="Helical" evidence="8">
    <location>
        <begin position="397"/>
        <end position="417"/>
    </location>
</feature>
<evidence type="ECO:0000256" key="2">
    <source>
        <dbReference type="ARBA" id="ARBA00022448"/>
    </source>
</evidence>
<evidence type="ECO:0000256" key="7">
    <source>
        <dbReference type="SAM" id="MobiDB-lite"/>
    </source>
</evidence>
<dbReference type="Pfam" id="PF05977">
    <property type="entry name" value="MFS_3"/>
    <property type="match status" value="1"/>
</dbReference>
<dbReference type="SUPFAM" id="SSF103473">
    <property type="entry name" value="MFS general substrate transporter"/>
    <property type="match status" value="1"/>
</dbReference>
<keyword evidence="4 8" id="KW-0812">Transmembrane</keyword>
<protein>
    <submittedName>
        <fullName evidence="10">MFS transporter</fullName>
    </submittedName>
</protein>
<dbReference type="Gene3D" id="1.20.1250.20">
    <property type="entry name" value="MFS general substrate transporter like domains"/>
    <property type="match status" value="1"/>
</dbReference>
<dbReference type="RefSeq" id="WP_167969467.1">
    <property type="nucleotide sequence ID" value="NZ_BHZG01000434.1"/>
</dbReference>
<dbReference type="AlphaFoldDB" id="A0A7X6D0H5"/>
<keyword evidence="6 8" id="KW-0472">Membrane</keyword>
<evidence type="ECO:0000256" key="5">
    <source>
        <dbReference type="ARBA" id="ARBA00022989"/>
    </source>
</evidence>
<dbReference type="PROSITE" id="PS50850">
    <property type="entry name" value="MFS"/>
    <property type="match status" value="1"/>
</dbReference>
<dbReference type="InterPro" id="IPR036259">
    <property type="entry name" value="MFS_trans_sf"/>
</dbReference>
<feature type="compositionally biased region" description="Low complexity" evidence="7">
    <location>
        <begin position="450"/>
        <end position="473"/>
    </location>
</feature>